<dbReference type="InterPro" id="IPR050776">
    <property type="entry name" value="Ank_Repeat/CDKN_Inhibitor"/>
</dbReference>
<dbReference type="PROSITE" id="PS50088">
    <property type="entry name" value="ANK_REPEAT"/>
    <property type="match status" value="5"/>
</dbReference>
<dbReference type="SMART" id="SM00248">
    <property type="entry name" value="ANK"/>
    <property type="match status" value="6"/>
</dbReference>
<feature type="repeat" description="ANK" evidence="3">
    <location>
        <begin position="35"/>
        <end position="67"/>
    </location>
</feature>
<feature type="repeat" description="ANK" evidence="3">
    <location>
        <begin position="293"/>
        <end position="325"/>
    </location>
</feature>
<dbReference type="Pfam" id="PF12796">
    <property type="entry name" value="Ank_2"/>
    <property type="match status" value="2"/>
</dbReference>
<dbReference type="EMBL" id="JAHHUM010000011">
    <property type="protein sequence ID" value="KAK5623860.1"/>
    <property type="molecule type" value="Genomic_DNA"/>
</dbReference>
<evidence type="ECO:0000313" key="5">
    <source>
        <dbReference type="Proteomes" id="UP001311232"/>
    </source>
</evidence>
<sequence length="387" mass="42856">MGKDADMKVVRLGHSALVKALLDAGADPNASDRVQQLTVIHDAAREGFLDSVRVLIDHGADVNHVDQKGNLPLHLAAREGHLEVVKLLLEHTVDSQAANCEESTALMLARDFKRLKTAEFLEEHLGSHLRKGYQHAAVRSKINSPFSRPRRSNEMVAQECSFTDRRRMTWQSMFNRLIQVFSRALNKRKTCAAVQISFQWTEQQTGPWMMQAGEEVPVLLHRTTIMESTEQLCNASACGKLEEVLALLQAGTYVNGRNRFGRTALQVAMLGNSALVNALLEAGADPNVRDMILKLTVTHDAAREGFLETVRVLVDRGADVNLADENGNLPLHLAAKEGHLEVVKLLLELTEDPQKTNDLGHTALKLARDAKHEDTADFIEQCLGSCE</sequence>
<dbReference type="PANTHER" id="PTHR24201">
    <property type="entry name" value="ANK_REP_REGION DOMAIN-CONTAINING PROTEIN"/>
    <property type="match status" value="1"/>
</dbReference>
<dbReference type="InterPro" id="IPR036770">
    <property type="entry name" value="Ankyrin_rpt-contain_sf"/>
</dbReference>
<keyword evidence="2 3" id="KW-0040">ANK repeat</keyword>
<organism evidence="4 5">
    <name type="scientific">Crenichthys baileyi</name>
    <name type="common">White River springfish</name>
    <dbReference type="NCBI Taxonomy" id="28760"/>
    <lineage>
        <taxon>Eukaryota</taxon>
        <taxon>Metazoa</taxon>
        <taxon>Chordata</taxon>
        <taxon>Craniata</taxon>
        <taxon>Vertebrata</taxon>
        <taxon>Euteleostomi</taxon>
        <taxon>Actinopterygii</taxon>
        <taxon>Neopterygii</taxon>
        <taxon>Teleostei</taxon>
        <taxon>Neoteleostei</taxon>
        <taxon>Acanthomorphata</taxon>
        <taxon>Ovalentaria</taxon>
        <taxon>Atherinomorphae</taxon>
        <taxon>Cyprinodontiformes</taxon>
        <taxon>Goodeidae</taxon>
        <taxon>Crenichthys</taxon>
    </lineage>
</organism>
<dbReference type="PRINTS" id="PR01415">
    <property type="entry name" value="ANKYRIN"/>
</dbReference>
<evidence type="ECO:0000256" key="1">
    <source>
        <dbReference type="ARBA" id="ARBA00022737"/>
    </source>
</evidence>
<comment type="caution">
    <text evidence="4">The sequence shown here is derived from an EMBL/GenBank/DDBJ whole genome shotgun (WGS) entry which is preliminary data.</text>
</comment>
<name>A0AAV9SSM5_9TELE</name>
<evidence type="ECO:0000256" key="2">
    <source>
        <dbReference type="ARBA" id="ARBA00023043"/>
    </source>
</evidence>
<proteinExistence type="predicted"/>
<evidence type="ECO:0000256" key="3">
    <source>
        <dbReference type="PROSITE-ProRule" id="PRU00023"/>
    </source>
</evidence>
<feature type="repeat" description="ANK" evidence="3">
    <location>
        <begin position="326"/>
        <end position="358"/>
    </location>
</feature>
<dbReference type="GO" id="GO:0005634">
    <property type="term" value="C:nucleus"/>
    <property type="evidence" value="ECO:0007669"/>
    <property type="project" value="TreeGrafter"/>
</dbReference>
<keyword evidence="1" id="KW-0677">Repeat</keyword>
<feature type="repeat" description="ANK" evidence="3">
    <location>
        <begin position="1"/>
        <end position="33"/>
    </location>
</feature>
<accession>A0AAV9SSM5</accession>
<gene>
    <name evidence="4" type="ORF">CRENBAI_001473</name>
</gene>
<evidence type="ECO:0000313" key="4">
    <source>
        <dbReference type="EMBL" id="KAK5623860.1"/>
    </source>
</evidence>
<reference evidence="4 5" key="1">
    <citation type="submission" date="2021-06" db="EMBL/GenBank/DDBJ databases">
        <authorList>
            <person name="Palmer J.M."/>
        </authorList>
    </citation>
    <scope>NUCLEOTIDE SEQUENCE [LARGE SCALE GENOMIC DNA]</scope>
    <source>
        <strain evidence="4 5">MEX-2019</strain>
        <tissue evidence="4">Muscle</tissue>
    </source>
</reference>
<dbReference type="PANTHER" id="PTHR24201:SF14">
    <property type="entry name" value="CYCLIN-DEPENDENT KINASE 4 INHIBITOR C-LIKE"/>
    <property type="match status" value="1"/>
</dbReference>
<protein>
    <submittedName>
        <fullName evidence="4">Uncharacterized protein</fullName>
    </submittedName>
</protein>
<dbReference type="Pfam" id="PF00023">
    <property type="entry name" value="Ank"/>
    <property type="match status" value="1"/>
</dbReference>
<dbReference type="InterPro" id="IPR002110">
    <property type="entry name" value="Ankyrin_rpt"/>
</dbReference>
<keyword evidence="5" id="KW-1185">Reference proteome</keyword>
<dbReference type="Proteomes" id="UP001311232">
    <property type="component" value="Unassembled WGS sequence"/>
</dbReference>
<dbReference type="PROSITE" id="PS50297">
    <property type="entry name" value="ANK_REP_REGION"/>
    <property type="match status" value="4"/>
</dbReference>
<dbReference type="SUPFAM" id="SSF48403">
    <property type="entry name" value="Ankyrin repeat"/>
    <property type="match status" value="2"/>
</dbReference>
<dbReference type="Gene3D" id="1.25.40.20">
    <property type="entry name" value="Ankyrin repeat-containing domain"/>
    <property type="match status" value="2"/>
</dbReference>
<dbReference type="AlphaFoldDB" id="A0AAV9SSM5"/>
<feature type="repeat" description="ANK" evidence="3">
    <location>
        <begin position="68"/>
        <end position="100"/>
    </location>
</feature>